<dbReference type="PIRSF" id="PIRSF000429">
    <property type="entry name" value="Ac-CoA_Ac_transf"/>
    <property type="match status" value="1"/>
</dbReference>
<proteinExistence type="predicted"/>
<dbReference type="InterPro" id="IPR055140">
    <property type="entry name" value="Thiolase_C_2"/>
</dbReference>
<dbReference type="PANTHER" id="PTHR42870:SF1">
    <property type="entry name" value="NON-SPECIFIC LIPID-TRANSFER PROTEIN-LIKE 2"/>
    <property type="match status" value="1"/>
</dbReference>
<organism evidence="3 4">
    <name type="scientific">Prauserella flavalba</name>
    <dbReference type="NCBI Taxonomy" id="1477506"/>
    <lineage>
        <taxon>Bacteria</taxon>
        <taxon>Bacillati</taxon>
        <taxon>Actinomycetota</taxon>
        <taxon>Actinomycetes</taxon>
        <taxon>Pseudonocardiales</taxon>
        <taxon>Pseudonocardiaceae</taxon>
        <taxon>Prauserella</taxon>
    </lineage>
</organism>
<keyword evidence="4" id="KW-1185">Reference proteome</keyword>
<evidence type="ECO:0000313" key="4">
    <source>
        <dbReference type="Proteomes" id="UP000247892"/>
    </source>
</evidence>
<comment type="caution">
    <text evidence="3">The sequence shown here is derived from an EMBL/GenBank/DDBJ whole genome shotgun (WGS) entry which is preliminary data.</text>
</comment>
<dbReference type="InterPro" id="IPR016039">
    <property type="entry name" value="Thiolase-like"/>
</dbReference>
<dbReference type="SUPFAM" id="SSF53901">
    <property type="entry name" value="Thiolase-like"/>
    <property type="match status" value="2"/>
</dbReference>
<name>A0A318LB95_9PSEU</name>
<gene>
    <name evidence="3" type="ORF">BA062_34485</name>
</gene>
<feature type="domain" description="Thiolase N-terminal" evidence="1">
    <location>
        <begin position="4"/>
        <end position="197"/>
    </location>
</feature>
<sequence>MRDVVVAGVGMTAFGKQPDSSLSGLATEAVDSALADAGFHGEDMDGLGMIYYANVLSGLLQGQESVRGQHALSRTAVAGVPLINVENACASGSTALHQAWLSVASGQVDAALAVGVEKLHTDDKAQALAALTSVLDQERLPEVLAELGAAGGGSVFMDFYARAATRYMEQTGATRDDFARVAVKNSEHGSRNPKAQYSRKLTVDEVLAARPVSGPLTVPMCAPMSDGAAAVLVAAPELARRWGADGVRLRAVVVGAGRRGALGELLPAAALSAFEQAGIGPEDIDVVECHDAAAPAELIVLEELGLCAPGEAVAALRDGATHIGGELPVNPSGGLQSRGHPLGATGLAQVVELADQLRGRAGARQVGEPQAGLAENAGGYLGPDAAAATVTILSR</sequence>
<dbReference type="RefSeq" id="WP_110343446.1">
    <property type="nucleotide sequence ID" value="NZ_JBHVKT010000003.1"/>
</dbReference>
<dbReference type="PANTHER" id="PTHR42870">
    <property type="entry name" value="ACETYL-COA C-ACETYLTRANSFERASE"/>
    <property type="match status" value="1"/>
</dbReference>
<accession>A0A318LB95</accession>
<dbReference type="Pfam" id="PF22691">
    <property type="entry name" value="Thiolase_C_1"/>
    <property type="match status" value="1"/>
</dbReference>
<evidence type="ECO:0000259" key="1">
    <source>
        <dbReference type="Pfam" id="PF00108"/>
    </source>
</evidence>
<dbReference type="Pfam" id="PF00108">
    <property type="entry name" value="Thiolase_N"/>
    <property type="match status" value="1"/>
</dbReference>
<protein>
    <submittedName>
        <fullName evidence="3">Thiolase</fullName>
    </submittedName>
</protein>
<dbReference type="InterPro" id="IPR020616">
    <property type="entry name" value="Thiolase_N"/>
</dbReference>
<feature type="domain" description="Thiolase C-terminal" evidence="2">
    <location>
        <begin position="268"/>
        <end position="393"/>
    </location>
</feature>
<dbReference type="InterPro" id="IPR002155">
    <property type="entry name" value="Thiolase"/>
</dbReference>
<evidence type="ECO:0000313" key="3">
    <source>
        <dbReference type="EMBL" id="PXY18717.1"/>
    </source>
</evidence>
<dbReference type="GO" id="GO:0016747">
    <property type="term" value="F:acyltransferase activity, transferring groups other than amino-acyl groups"/>
    <property type="evidence" value="ECO:0007669"/>
    <property type="project" value="InterPro"/>
</dbReference>
<dbReference type="CDD" id="cd00829">
    <property type="entry name" value="SCP-x_thiolase"/>
    <property type="match status" value="1"/>
</dbReference>
<dbReference type="Gene3D" id="3.40.47.10">
    <property type="match status" value="1"/>
</dbReference>
<dbReference type="EMBL" id="MASU01000019">
    <property type="protein sequence ID" value="PXY18717.1"/>
    <property type="molecule type" value="Genomic_DNA"/>
</dbReference>
<dbReference type="AlphaFoldDB" id="A0A318LB95"/>
<dbReference type="OrthoDB" id="9785768at2"/>
<evidence type="ECO:0000259" key="2">
    <source>
        <dbReference type="Pfam" id="PF22691"/>
    </source>
</evidence>
<dbReference type="Proteomes" id="UP000247892">
    <property type="component" value="Unassembled WGS sequence"/>
</dbReference>
<reference evidence="3 4" key="1">
    <citation type="submission" date="2016-07" db="EMBL/GenBank/DDBJ databases">
        <title>Draft genome sequence of Prauserella sp. YIM 121212, isolated from alkaline soil.</title>
        <authorList>
            <person name="Ruckert C."/>
            <person name="Albersmeier A."/>
            <person name="Jiang C.-L."/>
            <person name="Jiang Y."/>
            <person name="Kalinowski J."/>
            <person name="Schneider O."/>
            <person name="Winkler A."/>
            <person name="Zotchev S.B."/>
        </authorList>
    </citation>
    <scope>NUCLEOTIDE SEQUENCE [LARGE SCALE GENOMIC DNA]</scope>
    <source>
        <strain evidence="3 4">YIM 121212</strain>
    </source>
</reference>